<accession>A0A9P7DJP1</accession>
<sequence>MGSAIMMGVLGSVLRGRVLCDRNWTGSMFWSCISEEVHAESPRHALFPIRSNKYLRISPFPTIYQILRSSDHSLALEL</sequence>
<dbReference type="Proteomes" id="UP000719766">
    <property type="component" value="Unassembled WGS sequence"/>
</dbReference>
<evidence type="ECO:0000313" key="2">
    <source>
        <dbReference type="Proteomes" id="UP000719766"/>
    </source>
</evidence>
<dbReference type="RefSeq" id="XP_041161668.1">
    <property type="nucleotide sequence ID" value="XM_041302667.1"/>
</dbReference>
<gene>
    <name evidence="1" type="ORF">HD556DRAFT_1362386</name>
</gene>
<organism evidence="1 2">
    <name type="scientific">Suillus plorans</name>
    <dbReference type="NCBI Taxonomy" id="116603"/>
    <lineage>
        <taxon>Eukaryota</taxon>
        <taxon>Fungi</taxon>
        <taxon>Dikarya</taxon>
        <taxon>Basidiomycota</taxon>
        <taxon>Agaricomycotina</taxon>
        <taxon>Agaricomycetes</taxon>
        <taxon>Agaricomycetidae</taxon>
        <taxon>Boletales</taxon>
        <taxon>Suillineae</taxon>
        <taxon>Suillaceae</taxon>
        <taxon>Suillus</taxon>
    </lineage>
</organism>
<comment type="caution">
    <text evidence="1">The sequence shown here is derived from an EMBL/GenBank/DDBJ whole genome shotgun (WGS) entry which is preliminary data.</text>
</comment>
<protein>
    <submittedName>
        <fullName evidence="1">Uncharacterized protein</fullName>
    </submittedName>
</protein>
<dbReference type="EMBL" id="JABBWE010000020">
    <property type="protein sequence ID" value="KAG1796015.1"/>
    <property type="molecule type" value="Genomic_DNA"/>
</dbReference>
<evidence type="ECO:0000313" key="1">
    <source>
        <dbReference type="EMBL" id="KAG1796015.1"/>
    </source>
</evidence>
<dbReference type="GeneID" id="64596431"/>
<proteinExistence type="predicted"/>
<reference evidence="1" key="1">
    <citation type="journal article" date="2020" name="New Phytol.">
        <title>Comparative genomics reveals dynamic genome evolution in host specialist ectomycorrhizal fungi.</title>
        <authorList>
            <person name="Lofgren L.A."/>
            <person name="Nguyen N.H."/>
            <person name="Vilgalys R."/>
            <person name="Ruytinx J."/>
            <person name="Liao H.L."/>
            <person name="Branco S."/>
            <person name="Kuo A."/>
            <person name="LaButti K."/>
            <person name="Lipzen A."/>
            <person name="Andreopoulos W."/>
            <person name="Pangilinan J."/>
            <person name="Riley R."/>
            <person name="Hundley H."/>
            <person name="Na H."/>
            <person name="Barry K."/>
            <person name="Grigoriev I.V."/>
            <person name="Stajich J.E."/>
            <person name="Kennedy P.G."/>
        </authorList>
    </citation>
    <scope>NUCLEOTIDE SEQUENCE</scope>
    <source>
        <strain evidence="1">S12</strain>
    </source>
</reference>
<name>A0A9P7DJP1_9AGAM</name>
<dbReference type="AlphaFoldDB" id="A0A9P7DJP1"/>
<keyword evidence="2" id="KW-1185">Reference proteome</keyword>